<proteinExistence type="predicted"/>
<gene>
    <name evidence="1" type="ORF">RSA3_12440</name>
</gene>
<evidence type="ECO:0000313" key="2">
    <source>
        <dbReference type="Proteomes" id="UP000072189"/>
    </source>
</evidence>
<accession>A0A147F5M8</accession>
<sequence length="92" mass="9765">MRDPSLIEQDYDDLGWTIDDPPLAADDAWALTAGGQYDPAAQVNITSVQVVRDRTVVVITSAGVALQDVPELGALTQGWVVGAGLSVLDLMR</sequence>
<dbReference type="Proteomes" id="UP000072189">
    <property type="component" value="Unassembled WGS sequence"/>
</dbReference>
<dbReference type="RefSeq" id="WP_058614567.1">
    <property type="nucleotide sequence ID" value="NZ_LDRV01000081.1"/>
</dbReference>
<dbReference type="AlphaFoldDB" id="A0A147F5M8"/>
<evidence type="ECO:0000313" key="1">
    <source>
        <dbReference type="EMBL" id="KTS09788.1"/>
    </source>
</evidence>
<reference evidence="1 2" key="1">
    <citation type="journal article" date="2016" name="Front. Microbiol.">
        <title>Genomic Resource of Rice Seed Associated Bacteria.</title>
        <authorList>
            <person name="Midha S."/>
            <person name="Bansal K."/>
            <person name="Sharma S."/>
            <person name="Kumar N."/>
            <person name="Patil P.P."/>
            <person name="Chaudhry V."/>
            <person name="Patil P.B."/>
        </authorList>
    </citation>
    <scope>NUCLEOTIDE SEQUENCE [LARGE SCALE GENOMIC DNA]</scope>
    <source>
        <strain evidence="1 2">RSA3</strain>
    </source>
</reference>
<name>A0A147F5M8_MICTE</name>
<organism evidence="1 2">
    <name type="scientific">Microbacterium testaceum</name>
    <name type="common">Aureobacterium testaceum</name>
    <name type="synonym">Brevibacterium testaceum</name>
    <dbReference type="NCBI Taxonomy" id="2033"/>
    <lineage>
        <taxon>Bacteria</taxon>
        <taxon>Bacillati</taxon>
        <taxon>Actinomycetota</taxon>
        <taxon>Actinomycetes</taxon>
        <taxon>Micrococcales</taxon>
        <taxon>Microbacteriaceae</taxon>
        <taxon>Microbacterium</taxon>
    </lineage>
</organism>
<protein>
    <submittedName>
        <fullName evidence="1">Uncharacterized protein</fullName>
    </submittedName>
</protein>
<dbReference type="PATRIC" id="fig|2033.7.peg.3296"/>
<comment type="caution">
    <text evidence="1">The sequence shown here is derived from an EMBL/GenBank/DDBJ whole genome shotgun (WGS) entry which is preliminary data.</text>
</comment>
<dbReference type="EMBL" id="LDRV01000081">
    <property type="protein sequence ID" value="KTS09788.1"/>
    <property type="molecule type" value="Genomic_DNA"/>
</dbReference>